<dbReference type="SUPFAM" id="SSF53850">
    <property type="entry name" value="Periplasmic binding protein-like II"/>
    <property type="match status" value="1"/>
</dbReference>
<dbReference type="InterPro" id="IPR036388">
    <property type="entry name" value="WH-like_DNA-bd_sf"/>
</dbReference>
<dbReference type="Proteomes" id="UP001164472">
    <property type="component" value="Chromosome"/>
</dbReference>
<keyword evidence="3" id="KW-0238">DNA-binding</keyword>
<dbReference type="Pfam" id="PF00126">
    <property type="entry name" value="HTH_1"/>
    <property type="match status" value="1"/>
</dbReference>
<evidence type="ECO:0000256" key="4">
    <source>
        <dbReference type="ARBA" id="ARBA00023163"/>
    </source>
</evidence>
<feature type="domain" description="HTH lysR-type" evidence="5">
    <location>
        <begin position="6"/>
        <end position="63"/>
    </location>
</feature>
<gene>
    <name evidence="6" type="ORF">NNL22_12065</name>
</gene>
<dbReference type="EMBL" id="CP101527">
    <property type="protein sequence ID" value="UZW73771.1"/>
    <property type="molecule type" value="Genomic_DNA"/>
</dbReference>
<name>A0A9E8HJB2_9ALTE</name>
<dbReference type="Gene3D" id="3.40.190.290">
    <property type="match status" value="1"/>
</dbReference>
<evidence type="ECO:0000313" key="7">
    <source>
        <dbReference type="Proteomes" id="UP001164472"/>
    </source>
</evidence>
<dbReference type="InterPro" id="IPR036390">
    <property type="entry name" value="WH_DNA-bd_sf"/>
</dbReference>
<dbReference type="KEGG" id="asem:NNL22_12065"/>
<comment type="similarity">
    <text evidence="1">Belongs to the LysR transcriptional regulatory family.</text>
</comment>
<keyword evidence="2" id="KW-0805">Transcription regulation</keyword>
<evidence type="ECO:0000313" key="6">
    <source>
        <dbReference type="EMBL" id="UZW73771.1"/>
    </source>
</evidence>
<dbReference type="InterPro" id="IPR005119">
    <property type="entry name" value="LysR_subst-bd"/>
</dbReference>
<dbReference type="AlphaFoldDB" id="A0A9E8HJB2"/>
<reference evidence="6" key="1">
    <citation type="submission" date="2022-07" db="EMBL/GenBank/DDBJ databases">
        <title>Alkalimarinus sp. nov., isolated from gut of a Alitta virens.</title>
        <authorList>
            <person name="Yang A.I."/>
            <person name="Shin N.-R."/>
        </authorList>
    </citation>
    <scope>NUCLEOTIDE SEQUENCE</scope>
    <source>
        <strain evidence="6">FA028</strain>
    </source>
</reference>
<evidence type="ECO:0000259" key="5">
    <source>
        <dbReference type="PROSITE" id="PS50931"/>
    </source>
</evidence>
<dbReference type="GO" id="GO:0000976">
    <property type="term" value="F:transcription cis-regulatory region binding"/>
    <property type="evidence" value="ECO:0007669"/>
    <property type="project" value="TreeGrafter"/>
</dbReference>
<evidence type="ECO:0000256" key="2">
    <source>
        <dbReference type="ARBA" id="ARBA00023015"/>
    </source>
</evidence>
<organism evidence="6 7">
    <name type="scientific">Alkalimarinus sediminis</name>
    <dbReference type="NCBI Taxonomy" id="1632866"/>
    <lineage>
        <taxon>Bacteria</taxon>
        <taxon>Pseudomonadati</taxon>
        <taxon>Pseudomonadota</taxon>
        <taxon>Gammaproteobacteria</taxon>
        <taxon>Alteromonadales</taxon>
        <taxon>Alteromonadaceae</taxon>
        <taxon>Alkalimarinus</taxon>
    </lineage>
</organism>
<dbReference type="PANTHER" id="PTHR30126:SF88">
    <property type="entry name" value="TRANSCRIPTIONAL REGULATOR-RELATED"/>
    <property type="match status" value="1"/>
</dbReference>
<dbReference type="SUPFAM" id="SSF46785">
    <property type="entry name" value="Winged helix' DNA-binding domain"/>
    <property type="match status" value="1"/>
</dbReference>
<evidence type="ECO:0000256" key="3">
    <source>
        <dbReference type="ARBA" id="ARBA00023125"/>
    </source>
</evidence>
<dbReference type="PANTHER" id="PTHR30126">
    <property type="entry name" value="HTH-TYPE TRANSCRIPTIONAL REGULATOR"/>
    <property type="match status" value="1"/>
</dbReference>
<protein>
    <submittedName>
        <fullName evidence="6">LysR family transcriptional regulator</fullName>
    </submittedName>
</protein>
<sequence>MKAPKISLEQWAAFKAVVDEGSFARAADVLNKSQSSVSYTISKMEELLPTPVLEQQGRKAVLTEAGQVLYRKATNLLKEANNVEQSAQLLAKGWEPEVTVAVDLLVDLDPVIRALAAFSKESPSTRIVILETTLSGTDEALIERRADIVLSPKVPPGFLGKPLGEVDMLPVAHPNHALFTLKEGVTEPELRQHRQVVFKDTGIKRQQDAGWLGAEQRWTVNTSATAIKIVKRGLGFAFIPQHMIEDDLNDGALKRIPLVMDARKMLPFYLILSAMENSGPACKALAEKITGQFLKTF</sequence>
<dbReference type="Gene3D" id="1.10.10.10">
    <property type="entry name" value="Winged helix-like DNA-binding domain superfamily/Winged helix DNA-binding domain"/>
    <property type="match status" value="1"/>
</dbReference>
<dbReference type="PROSITE" id="PS50931">
    <property type="entry name" value="HTH_LYSR"/>
    <property type="match status" value="1"/>
</dbReference>
<dbReference type="GO" id="GO:0003700">
    <property type="term" value="F:DNA-binding transcription factor activity"/>
    <property type="evidence" value="ECO:0007669"/>
    <property type="project" value="InterPro"/>
</dbReference>
<evidence type="ECO:0000256" key="1">
    <source>
        <dbReference type="ARBA" id="ARBA00009437"/>
    </source>
</evidence>
<keyword evidence="7" id="KW-1185">Reference proteome</keyword>
<accession>A0A9E8HJB2</accession>
<proteinExistence type="inferred from homology"/>
<dbReference type="InterPro" id="IPR000847">
    <property type="entry name" value="LysR_HTH_N"/>
</dbReference>
<dbReference type="RefSeq" id="WP_251809912.1">
    <property type="nucleotide sequence ID" value="NZ_CP101527.1"/>
</dbReference>
<dbReference type="Pfam" id="PF03466">
    <property type="entry name" value="LysR_substrate"/>
    <property type="match status" value="1"/>
</dbReference>
<keyword evidence="4" id="KW-0804">Transcription</keyword>